<dbReference type="PANTHER" id="PTHR30250">
    <property type="entry name" value="PST FAMILY PREDICTED COLANIC ACID TRANSPORTER"/>
    <property type="match status" value="1"/>
</dbReference>
<keyword evidence="2" id="KW-1003">Cell membrane</keyword>
<protein>
    <submittedName>
        <fullName evidence="7">Polysaccharide biosynthesis protein</fullName>
    </submittedName>
</protein>
<reference evidence="7" key="1">
    <citation type="journal article" date="2022" name="Int. J. Syst. Evol. Microbiol.">
        <title>Apilactobacillus apisilvae sp. nov., Nicolia spurrieriana gen. nov. sp. nov., Bombilactobacillus folatiphilus sp. nov. and Bombilactobacillus thymidiniphilus sp. nov., four new lactic acid bacterial isolates from stingless bees Tetragonula carbonaria and Austroplebeia australis.</title>
        <authorList>
            <person name="Oliphant S.A."/>
            <person name="Watson-Haigh N.S."/>
            <person name="Sumby K.M."/>
            <person name="Gardner J."/>
            <person name="Groom S."/>
            <person name="Jiranek V."/>
        </authorList>
    </citation>
    <scope>NUCLEOTIDE SEQUENCE</scope>
    <source>
        <strain evidence="7">SG4_D2</strain>
    </source>
</reference>
<feature type="transmembrane region" description="Helical" evidence="6">
    <location>
        <begin position="160"/>
        <end position="177"/>
    </location>
</feature>
<dbReference type="RefSeq" id="WP_249514602.1">
    <property type="nucleotide sequence ID" value="NZ_CP093366.1"/>
</dbReference>
<dbReference type="InterPro" id="IPR050833">
    <property type="entry name" value="Poly_Biosynth_Transport"/>
</dbReference>
<keyword evidence="5 6" id="KW-0472">Membrane</keyword>
<feature type="transmembrane region" description="Helical" evidence="6">
    <location>
        <begin position="278"/>
        <end position="294"/>
    </location>
</feature>
<keyword evidence="4 6" id="KW-1133">Transmembrane helix</keyword>
<proteinExistence type="predicted"/>
<dbReference type="CDD" id="cd13124">
    <property type="entry name" value="MATE_SpoVB_like"/>
    <property type="match status" value="1"/>
</dbReference>
<dbReference type="EMBL" id="CP093366">
    <property type="protein sequence ID" value="UQS82333.1"/>
    <property type="molecule type" value="Genomic_DNA"/>
</dbReference>
<dbReference type="PANTHER" id="PTHR30250:SF29">
    <property type="entry name" value="POLYSACCHARIDE BIOSYNTHESIS PROTEIN C-TERMINAL DOMAIN-CONTAINING PROTEIN"/>
    <property type="match status" value="1"/>
</dbReference>
<evidence type="ECO:0000256" key="2">
    <source>
        <dbReference type="ARBA" id="ARBA00022475"/>
    </source>
</evidence>
<dbReference type="Pfam" id="PF01943">
    <property type="entry name" value="Polysacc_synt"/>
    <property type="match status" value="1"/>
</dbReference>
<dbReference type="InterPro" id="IPR024923">
    <property type="entry name" value="PG_synth_SpoVB"/>
</dbReference>
<feature type="transmembrane region" description="Helical" evidence="6">
    <location>
        <begin position="346"/>
        <end position="366"/>
    </location>
</feature>
<feature type="transmembrane region" description="Helical" evidence="6">
    <location>
        <begin position="118"/>
        <end position="139"/>
    </location>
</feature>
<evidence type="ECO:0000256" key="6">
    <source>
        <dbReference type="SAM" id="Phobius"/>
    </source>
</evidence>
<feature type="transmembrane region" description="Helical" evidence="6">
    <location>
        <begin position="48"/>
        <end position="66"/>
    </location>
</feature>
<feature type="transmembrane region" description="Helical" evidence="6">
    <location>
        <begin position="436"/>
        <end position="458"/>
    </location>
</feature>
<feature type="transmembrane region" description="Helical" evidence="6">
    <location>
        <begin position="378"/>
        <end position="396"/>
    </location>
</feature>
<feature type="transmembrane region" description="Helical" evidence="6">
    <location>
        <begin position="235"/>
        <end position="258"/>
    </location>
</feature>
<comment type="subcellular location">
    <subcellularLocation>
        <location evidence="1">Cell membrane</location>
        <topology evidence="1">Multi-pass membrane protein</topology>
    </subcellularLocation>
</comment>
<gene>
    <name evidence="7" type="ORF">MOO45_01170</name>
</gene>
<organism evidence="7 8">
    <name type="scientific">Bombilactobacillus folatiphilus</name>
    <dbReference type="NCBI Taxonomy" id="2923362"/>
    <lineage>
        <taxon>Bacteria</taxon>
        <taxon>Bacillati</taxon>
        <taxon>Bacillota</taxon>
        <taxon>Bacilli</taxon>
        <taxon>Lactobacillales</taxon>
        <taxon>Lactobacillaceae</taxon>
        <taxon>Bombilactobacillus</taxon>
    </lineage>
</organism>
<dbReference type="InterPro" id="IPR002797">
    <property type="entry name" value="Polysacc_synth"/>
</dbReference>
<evidence type="ECO:0000256" key="5">
    <source>
        <dbReference type="ARBA" id="ARBA00023136"/>
    </source>
</evidence>
<feature type="transmembrane region" description="Helical" evidence="6">
    <location>
        <begin position="183"/>
        <end position="206"/>
    </location>
</feature>
<evidence type="ECO:0000313" key="8">
    <source>
        <dbReference type="Proteomes" id="UP000831495"/>
    </source>
</evidence>
<evidence type="ECO:0000313" key="7">
    <source>
        <dbReference type="EMBL" id="UQS82333.1"/>
    </source>
</evidence>
<feature type="transmembrane region" description="Helical" evidence="6">
    <location>
        <begin position="315"/>
        <end position="334"/>
    </location>
</feature>
<feature type="transmembrane region" description="Helical" evidence="6">
    <location>
        <begin position="470"/>
        <end position="490"/>
    </location>
</feature>
<keyword evidence="8" id="KW-1185">Reference proteome</keyword>
<evidence type="ECO:0000256" key="3">
    <source>
        <dbReference type="ARBA" id="ARBA00022692"/>
    </source>
</evidence>
<name>A0ABY4P9C2_9LACO</name>
<evidence type="ECO:0000256" key="1">
    <source>
        <dbReference type="ARBA" id="ARBA00004651"/>
    </source>
</evidence>
<feature type="transmembrane region" description="Helical" evidence="6">
    <location>
        <begin position="87"/>
        <end position="106"/>
    </location>
</feature>
<evidence type="ECO:0000256" key="4">
    <source>
        <dbReference type="ARBA" id="ARBA00022989"/>
    </source>
</evidence>
<keyword evidence="3 6" id="KW-0812">Transmembrane</keyword>
<sequence length="506" mass="56750">MNNKQHFWTGAWILSVSSLITKILSALYRVPLQNLVGDRGFFVYQQVYPIYGLCSAIMLTGVPMFISQVVAENPAQALDNWRQLRRNLIGVALLGSISLFVIAPYLAKWMGDRRLTPLIQILVVFYFLAPFSALLRGYFQGELWMLPTALSQVLEQSVRVIVIIIVALCYLTKHWSVYRMGMWAHAGSVMGSLVSLGLLLFFWYHFRQHETVKSRIEKSFDGSLTKRFLKEGLSLSLFGSILVLLQLIDSLTVFKLLYQNQVAHAQIIKGIYDRGQPLAQLGIVVAVSFATTLLPQISANKTAQDQALIGSTLRVCLVLAAACAVGLAALMPQINTLLFTNSAQSLALAIYVLSIALISYVTIVNTVMHAQHQQHNNWQALCIGLLVKYLGNLWLVPKFQVVGASLATILATFVMALIIYYYSGIKLQRVIWQQGFLLRLMLVIGTMGIAVFFTSWIWQLIWPLTRMHAVFEVIVESGLGLLWTLVGCYYGRVFSKADWVLLFGQK</sequence>
<feature type="transmembrane region" description="Helical" evidence="6">
    <location>
        <begin position="7"/>
        <end position="28"/>
    </location>
</feature>
<dbReference type="Proteomes" id="UP000831495">
    <property type="component" value="Chromosome"/>
</dbReference>
<accession>A0ABY4P9C2</accession>
<feature type="transmembrane region" description="Helical" evidence="6">
    <location>
        <begin position="402"/>
        <end position="424"/>
    </location>
</feature>